<feature type="transmembrane region" description="Helical" evidence="1">
    <location>
        <begin position="7"/>
        <end position="26"/>
    </location>
</feature>
<dbReference type="AlphaFoldDB" id="A0A8J3AL84"/>
<gene>
    <name evidence="2" type="ORF">GCM10007380_14530</name>
</gene>
<dbReference type="Proteomes" id="UP000626244">
    <property type="component" value="Unassembled WGS sequence"/>
</dbReference>
<comment type="caution">
    <text evidence="2">The sequence shown here is derived from an EMBL/GenBank/DDBJ whole genome shotgun (WGS) entry which is preliminary data.</text>
</comment>
<evidence type="ECO:0000313" key="3">
    <source>
        <dbReference type="Proteomes" id="UP000626244"/>
    </source>
</evidence>
<evidence type="ECO:0000313" key="2">
    <source>
        <dbReference type="EMBL" id="GGI12761.1"/>
    </source>
</evidence>
<reference evidence="3" key="1">
    <citation type="journal article" date="2019" name="Int. J. Syst. Evol. Microbiol.">
        <title>The Global Catalogue of Microorganisms (GCM) 10K type strain sequencing project: providing services to taxonomists for standard genome sequencing and annotation.</title>
        <authorList>
            <consortium name="The Broad Institute Genomics Platform"/>
            <consortium name="The Broad Institute Genome Sequencing Center for Infectious Disease"/>
            <person name="Wu L."/>
            <person name="Ma J."/>
        </authorList>
    </citation>
    <scope>NUCLEOTIDE SEQUENCE [LARGE SCALE GENOMIC DNA]</scope>
    <source>
        <strain evidence="3">CGMCC 1.14993</strain>
    </source>
</reference>
<evidence type="ECO:0000256" key="1">
    <source>
        <dbReference type="SAM" id="Phobius"/>
    </source>
</evidence>
<keyword evidence="1" id="KW-1133">Transmembrane helix</keyword>
<keyword evidence="1" id="KW-0472">Membrane</keyword>
<keyword evidence="3" id="KW-1185">Reference proteome</keyword>
<name>A0A8J3AL84_9BACI</name>
<accession>A0A8J3AL84</accession>
<keyword evidence="1" id="KW-0812">Transmembrane</keyword>
<organism evidence="2 3">
    <name type="scientific">Gottfriedia solisilvae</name>
    <dbReference type="NCBI Taxonomy" id="1516104"/>
    <lineage>
        <taxon>Bacteria</taxon>
        <taxon>Bacillati</taxon>
        <taxon>Bacillota</taxon>
        <taxon>Bacilli</taxon>
        <taxon>Bacillales</taxon>
        <taxon>Bacillaceae</taxon>
        <taxon>Gottfriedia</taxon>
    </lineage>
</organism>
<protein>
    <submittedName>
        <fullName evidence="2">Uncharacterized protein</fullName>
    </submittedName>
</protein>
<dbReference type="EMBL" id="BMHB01000001">
    <property type="protein sequence ID" value="GGI12761.1"/>
    <property type="molecule type" value="Genomic_DNA"/>
</dbReference>
<proteinExistence type="predicted"/>
<sequence length="45" mass="4990">MFLIIGFCTMLLLYLIAIITLLVVTFKQGPQDINLKHVKGIAQAS</sequence>